<evidence type="ECO:0000256" key="2">
    <source>
        <dbReference type="PROSITE-ProRule" id="PRU00047"/>
    </source>
</evidence>
<gene>
    <name evidence="5" type="ORF">ARMOST_19796</name>
</gene>
<dbReference type="Proteomes" id="UP000219338">
    <property type="component" value="Unassembled WGS sequence"/>
</dbReference>
<dbReference type="InterPro" id="IPR001878">
    <property type="entry name" value="Znf_CCHC"/>
</dbReference>
<organism evidence="5 6">
    <name type="scientific">Armillaria ostoyae</name>
    <name type="common">Armillaria root rot fungus</name>
    <dbReference type="NCBI Taxonomy" id="47428"/>
    <lineage>
        <taxon>Eukaryota</taxon>
        <taxon>Fungi</taxon>
        <taxon>Dikarya</taxon>
        <taxon>Basidiomycota</taxon>
        <taxon>Agaricomycotina</taxon>
        <taxon>Agaricomycetes</taxon>
        <taxon>Agaricomycetidae</taxon>
        <taxon>Agaricales</taxon>
        <taxon>Marasmiineae</taxon>
        <taxon>Physalacriaceae</taxon>
        <taxon>Armillaria</taxon>
    </lineage>
</organism>
<dbReference type="GO" id="GO:0006397">
    <property type="term" value="P:mRNA processing"/>
    <property type="evidence" value="ECO:0007669"/>
    <property type="project" value="UniProtKB-KW"/>
</dbReference>
<name>A0A284S5P2_ARMOS</name>
<dbReference type="Gene3D" id="4.10.60.10">
    <property type="entry name" value="Zinc finger, CCHC-type"/>
    <property type="match status" value="1"/>
</dbReference>
<keyword evidence="6" id="KW-1185">Reference proteome</keyword>
<dbReference type="EMBL" id="FUEG01000034">
    <property type="protein sequence ID" value="SJL16276.1"/>
    <property type="molecule type" value="Genomic_DNA"/>
</dbReference>
<dbReference type="InterPro" id="IPR036875">
    <property type="entry name" value="Znf_CCHC_sf"/>
</dbReference>
<evidence type="ECO:0000313" key="6">
    <source>
        <dbReference type="Proteomes" id="UP000219338"/>
    </source>
</evidence>
<dbReference type="Pfam" id="PF00098">
    <property type="entry name" value="zf-CCHC"/>
    <property type="match status" value="1"/>
</dbReference>
<keyword evidence="2" id="KW-0862">Zinc</keyword>
<evidence type="ECO:0000256" key="3">
    <source>
        <dbReference type="SAM" id="MobiDB-lite"/>
    </source>
</evidence>
<protein>
    <recommendedName>
        <fullName evidence="4">CCHC-type domain-containing protein</fullName>
    </recommendedName>
</protein>
<sequence>MDIDTMKSGNCFGCGEKGHISKNCPLQSWNKQKQEVRALTTEPSMGSKIEEVKDGARNHSGRTYYTPVVNTLVSHMPHSILFAASTSNQPCKESHNRYAVLANNIDTVSITSTNEAGDMTENPDSVKLPTSTDNHLTSNSLQVKVPGNKPPTIVVPIITAAHRPDGAGELGPNSPPEQAAPRAETTAVRRLIVINLPQDLSNKSQV</sequence>
<keyword evidence="2" id="KW-0479">Metal-binding</keyword>
<dbReference type="PROSITE" id="PS50158">
    <property type="entry name" value="ZF_CCHC"/>
    <property type="match status" value="1"/>
</dbReference>
<dbReference type="OrthoDB" id="3060939at2759"/>
<dbReference type="GO" id="GO:0003676">
    <property type="term" value="F:nucleic acid binding"/>
    <property type="evidence" value="ECO:0007669"/>
    <property type="project" value="InterPro"/>
</dbReference>
<evidence type="ECO:0000313" key="5">
    <source>
        <dbReference type="EMBL" id="SJL16276.1"/>
    </source>
</evidence>
<feature type="region of interest" description="Disordered" evidence="3">
    <location>
        <begin position="163"/>
        <end position="185"/>
    </location>
</feature>
<feature type="domain" description="CCHC-type" evidence="4">
    <location>
        <begin position="11"/>
        <end position="25"/>
    </location>
</feature>
<keyword evidence="1" id="KW-0507">mRNA processing</keyword>
<evidence type="ECO:0000256" key="1">
    <source>
        <dbReference type="ARBA" id="ARBA00022664"/>
    </source>
</evidence>
<dbReference type="SUPFAM" id="SSF57756">
    <property type="entry name" value="Retrovirus zinc finger-like domains"/>
    <property type="match status" value="1"/>
</dbReference>
<accession>A0A284S5P2</accession>
<keyword evidence="2" id="KW-0863">Zinc-finger</keyword>
<dbReference type="GO" id="GO:0008270">
    <property type="term" value="F:zinc ion binding"/>
    <property type="evidence" value="ECO:0007669"/>
    <property type="project" value="UniProtKB-KW"/>
</dbReference>
<evidence type="ECO:0000259" key="4">
    <source>
        <dbReference type="PROSITE" id="PS50158"/>
    </source>
</evidence>
<dbReference type="AlphaFoldDB" id="A0A284S5P2"/>
<proteinExistence type="predicted"/>
<dbReference type="SMART" id="SM00343">
    <property type="entry name" value="ZnF_C2HC"/>
    <property type="match status" value="1"/>
</dbReference>
<reference evidence="6" key="1">
    <citation type="journal article" date="2017" name="Nat. Ecol. Evol.">
        <title>Genome expansion and lineage-specific genetic innovations in the forest pathogenic fungi Armillaria.</title>
        <authorList>
            <person name="Sipos G."/>
            <person name="Prasanna A.N."/>
            <person name="Walter M.C."/>
            <person name="O'Connor E."/>
            <person name="Balint B."/>
            <person name="Krizsan K."/>
            <person name="Kiss B."/>
            <person name="Hess J."/>
            <person name="Varga T."/>
            <person name="Slot J."/>
            <person name="Riley R."/>
            <person name="Boka B."/>
            <person name="Rigling D."/>
            <person name="Barry K."/>
            <person name="Lee J."/>
            <person name="Mihaltcheva S."/>
            <person name="LaButti K."/>
            <person name="Lipzen A."/>
            <person name="Waldron R."/>
            <person name="Moloney N.M."/>
            <person name="Sperisen C."/>
            <person name="Kredics L."/>
            <person name="Vagvoelgyi C."/>
            <person name="Patrignani A."/>
            <person name="Fitzpatrick D."/>
            <person name="Nagy I."/>
            <person name="Doyle S."/>
            <person name="Anderson J.B."/>
            <person name="Grigoriev I.V."/>
            <person name="Gueldener U."/>
            <person name="Muensterkoetter M."/>
            <person name="Nagy L.G."/>
        </authorList>
    </citation>
    <scope>NUCLEOTIDE SEQUENCE [LARGE SCALE GENOMIC DNA]</scope>
    <source>
        <strain evidence="6">C18/9</strain>
    </source>
</reference>